<dbReference type="InterPro" id="IPR050750">
    <property type="entry name" value="C5-MTase"/>
</dbReference>
<dbReference type="PROSITE" id="PS00094">
    <property type="entry name" value="C5_MTASE_1"/>
    <property type="match status" value="1"/>
</dbReference>
<dbReference type="RefSeq" id="WP_094484888.1">
    <property type="nucleotide sequence ID" value="NZ_NOXX01000066.1"/>
</dbReference>
<dbReference type="GO" id="GO:0003886">
    <property type="term" value="F:DNA (cytosine-5-)-methyltransferase activity"/>
    <property type="evidence" value="ECO:0007669"/>
    <property type="project" value="UniProtKB-EC"/>
</dbReference>
<dbReference type="InterPro" id="IPR031303">
    <property type="entry name" value="C5_meth_CS"/>
</dbReference>
<evidence type="ECO:0000313" key="9">
    <source>
        <dbReference type="EMBL" id="OYQ50612.1"/>
    </source>
</evidence>
<dbReference type="GO" id="GO:0032259">
    <property type="term" value="P:methylation"/>
    <property type="evidence" value="ECO:0007669"/>
    <property type="project" value="UniProtKB-KW"/>
</dbReference>
<dbReference type="PANTHER" id="PTHR46098:SF1">
    <property type="entry name" value="TRNA (CYTOSINE(38)-C(5))-METHYLTRANSFERASE"/>
    <property type="match status" value="1"/>
</dbReference>
<dbReference type="NCBIfam" id="TIGR00675">
    <property type="entry name" value="dcm"/>
    <property type="match status" value="1"/>
</dbReference>
<dbReference type="InterPro" id="IPR001525">
    <property type="entry name" value="C5_MeTfrase"/>
</dbReference>
<comment type="similarity">
    <text evidence="6 7">Belongs to the class I-like SAM-binding methyltransferase superfamily. C5-methyltransferase family.</text>
</comment>
<dbReference type="OrthoDB" id="32195at2"/>
<evidence type="ECO:0000256" key="4">
    <source>
        <dbReference type="ARBA" id="ARBA00022747"/>
    </source>
</evidence>
<dbReference type="PRINTS" id="PR00105">
    <property type="entry name" value="C5METTRFRASE"/>
</dbReference>
<dbReference type="PROSITE" id="PS51679">
    <property type="entry name" value="SAM_MT_C5"/>
    <property type="match status" value="1"/>
</dbReference>
<evidence type="ECO:0000256" key="6">
    <source>
        <dbReference type="PROSITE-ProRule" id="PRU01016"/>
    </source>
</evidence>
<dbReference type="Proteomes" id="UP000216035">
    <property type="component" value="Unassembled WGS sequence"/>
</dbReference>
<keyword evidence="4" id="KW-0680">Restriction system</keyword>
<evidence type="ECO:0000313" key="10">
    <source>
        <dbReference type="Proteomes" id="UP000216035"/>
    </source>
</evidence>
<dbReference type="EMBL" id="NOXX01000066">
    <property type="protein sequence ID" value="OYQ50612.1"/>
    <property type="molecule type" value="Genomic_DNA"/>
</dbReference>
<keyword evidence="3 6" id="KW-0949">S-adenosyl-L-methionine</keyword>
<evidence type="ECO:0000256" key="3">
    <source>
        <dbReference type="ARBA" id="ARBA00022691"/>
    </source>
</evidence>
<dbReference type="REBASE" id="260357">
    <property type="entry name" value="M2.FauTH167ORF820P"/>
</dbReference>
<keyword evidence="1 6" id="KW-0489">Methyltransferase</keyword>
<comment type="caution">
    <text evidence="9">The sequence shown here is derived from an EMBL/GenBank/DDBJ whole genome shotgun (WGS) entry which is preliminary data.</text>
</comment>
<dbReference type="Pfam" id="PF00145">
    <property type="entry name" value="DNA_methylase"/>
    <property type="match status" value="1"/>
</dbReference>
<proteinExistence type="inferred from homology"/>
<evidence type="ECO:0000256" key="7">
    <source>
        <dbReference type="RuleBase" id="RU000416"/>
    </source>
</evidence>
<dbReference type="GO" id="GO:0009307">
    <property type="term" value="P:DNA restriction-modification system"/>
    <property type="evidence" value="ECO:0007669"/>
    <property type="project" value="UniProtKB-KW"/>
</dbReference>
<keyword evidence="10" id="KW-1185">Reference proteome</keyword>
<name>A0A256AA66_9FLAO</name>
<comment type="catalytic activity">
    <reaction evidence="5 8">
        <text>a 2'-deoxycytidine in DNA + S-adenosyl-L-methionine = a 5-methyl-2'-deoxycytidine in DNA + S-adenosyl-L-homocysteine + H(+)</text>
        <dbReference type="Rhea" id="RHEA:13681"/>
        <dbReference type="Rhea" id="RHEA-COMP:11369"/>
        <dbReference type="Rhea" id="RHEA-COMP:11370"/>
        <dbReference type="ChEBI" id="CHEBI:15378"/>
        <dbReference type="ChEBI" id="CHEBI:57856"/>
        <dbReference type="ChEBI" id="CHEBI:59789"/>
        <dbReference type="ChEBI" id="CHEBI:85452"/>
        <dbReference type="ChEBI" id="CHEBI:85454"/>
        <dbReference type="EC" id="2.1.1.37"/>
    </reaction>
</comment>
<reference evidence="9 10" key="1">
    <citation type="submission" date="2017-07" db="EMBL/GenBank/DDBJ databases">
        <title>Flavobacterium cyanobacteriorum sp. nov., isolated from cyanobacterial aggregates in a eutrophic lake.</title>
        <authorList>
            <person name="Cai H."/>
        </authorList>
    </citation>
    <scope>NUCLEOTIDE SEQUENCE [LARGE SCALE GENOMIC DNA]</scope>
    <source>
        <strain evidence="9 10">TH167</strain>
    </source>
</reference>
<dbReference type="PANTHER" id="PTHR46098">
    <property type="entry name" value="TRNA (CYTOSINE(38)-C(5))-METHYLTRANSFERASE"/>
    <property type="match status" value="1"/>
</dbReference>
<sequence length="344" mass="39240">MAETFRNSKLRVASLFCGCGGMDLGIQGGFNFLGKTYETLPFEVVYAVDNDTYATKIYNDNFSHKCEVKDVRDIEPSKVPDHDILLGGFPCQSFSISAQNPPRLGYKDDRGKLFFEMVKVLKEKQPRFFIGENVKGLLSANKGKAFPMIVKEFEKAGYHIHFKLLNASEFGVPQKRERVFIVGFRDFDDYFNFKFPQPNTLNGSKVKLKQVIDKNADKDDKWFFSQKAVDGMLRVRDKMNKGRVQDLEQPCNTISSHLAKVSLNGTDPVLMIGERYRRFTPREAANIQSFPTTFKLESVSENRQYRAIGNAVPPVLMWNVANALTHCCTMEKLKNLETKEYSEA</sequence>
<dbReference type="Gene3D" id="3.90.120.10">
    <property type="entry name" value="DNA Methylase, subunit A, domain 2"/>
    <property type="match status" value="1"/>
</dbReference>
<dbReference type="PROSITE" id="PS00095">
    <property type="entry name" value="C5_MTASE_2"/>
    <property type="match status" value="1"/>
</dbReference>
<evidence type="ECO:0000256" key="2">
    <source>
        <dbReference type="ARBA" id="ARBA00022679"/>
    </source>
</evidence>
<dbReference type="EC" id="2.1.1.37" evidence="8"/>
<evidence type="ECO:0000256" key="1">
    <source>
        <dbReference type="ARBA" id="ARBA00022603"/>
    </source>
</evidence>
<dbReference type="InterPro" id="IPR029063">
    <property type="entry name" value="SAM-dependent_MTases_sf"/>
</dbReference>
<dbReference type="SUPFAM" id="SSF53335">
    <property type="entry name" value="S-adenosyl-L-methionine-dependent methyltransferases"/>
    <property type="match status" value="1"/>
</dbReference>
<keyword evidence="2 6" id="KW-0808">Transferase</keyword>
<dbReference type="Gene3D" id="3.40.50.150">
    <property type="entry name" value="Vaccinia Virus protein VP39"/>
    <property type="match status" value="1"/>
</dbReference>
<dbReference type="CDD" id="cd00315">
    <property type="entry name" value="Cyt_C5_DNA_methylase"/>
    <property type="match status" value="1"/>
</dbReference>
<evidence type="ECO:0000256" key="8">
    <source>
        <dbReference type="RuleBase" id="RU000417"/>
    </source>
</evidence>
<organism evidence="9 10">
    <name type="scientific">Flavobacterium aurantiibacter</name>
    <dbReference type="NCBI Taxonomy" id="2023067"/>
    <lineage>
        <taxon>Bacteria</taxon>
        <taxon>Pseudomonadati</taxon>
        <taxon>Bacteroidota</taxon>
        <taxon>Flavobacteriia</taxon>
        <taxon>Flavobacteriales</taxon>
        <taxon>Flavobacteriaceae</taxon>
        <taxon>Flavobacterium</taxon>
    </lineage>
</organism>
<protein>
    <recommendedName>
        <fullName evidence="8">Cytosine-specific methyltransferase</fullName>
        <ecNumber evidence="8">2.1.1.37</ecNumber>
    </recommendedName>
</protein>
<evidence type="ECO:0000256" key="5">
    <source>
        <dbReference type="ARBA" id="ARBA00047422"/>
    </source>
</evidence>
<dbReference type="InterPro" id="IPR018117">
    <property type="entry name" value="C5_DNA_meth_AS"/>
</dbReference>
<accession>A0A256AA66</accession>
<dbReference type="AlphaFoldDB" id="A0A256AA66"/>
<gene>
    <name evidence="9" type="ORF">CHX27_00830</name>
</gene>
<feature type="active site" evidence="6">
    <location>
        <position position="91"/>
    </location>
</feature>